<evidence type="ECO:0000313" key="2">
    <source>
        <dbReference type="Proteomes" id="UP001152531"/>
    </source>
</evidence>
<sequence>MKSMGVNNNSDFNDIDMAPSPPRVRQASPTITEGTSVDLEDSLDLSPKSNDLINQQSDSSDLQRINELVFNNFPLVVNLPSTQPFKSILKSYNLPITKKLKLFDKQLASDIIPKLLDAYKTSESKKHHPIKFDYSNFSNHPNYLFVKNFRKEKKKDSSKIIKYFNDLSLYKSLSDIDYSHNNLILKFDNFLDCEYFLDSTIKHPTNNEILNINRFTKIKRADDTDHDYSILYIDNLSKFLPGDLKRFNKDFSKTFNTILDKFRLFCHLESMYFPIINNDLEFGFIKLHSSDLRILYYLNNLNYQEFMDFSEVPNINDDDDIDDTDTLDEDTIHITIAQHKHNHLLYQFYPQYLSGNSINMNNLNSHQFIINPFLTSTNYQETNIYVTNFPLIFNNDDEIWSKFWSKFGDINSAKIIKPHYYSQNNHTVGKIGFVFFKTFKMCIKAILMTNNKVINLGGANVIIKTSFAIQKLNRHNEPIEIPPVPMDMPFIPVPMESMTMPMEPMFMNSFYPFPQSYGYYPPYFHPS</sequence>
<gene>
    <name evidence="1" type="ORF">CLIB1444_04S03444</name>
</gene>
<name>A0ACA9Y6E1_9ASCO</name>
<proteinExistence type="predicted"/>
<accession>A0ACA9Y6E1</accession>
<reference evidence="1" key="1">
    <citation type="submission" date="2022-06" db="EMBL/GenBank/DDBJ databases">
        <authorList>
            <person name="Legras J.-L."/>
            <person name="Devillers H."/>
            <person name="Grondin C."/>
        </authorList>
    </citation>
    <scope>NUCLEOTIDE SEQUENCE</scope>
    <source>
        <strain evidence="1">CLIB 1444</strain>
    </source>
</reference>
<keyword evidence="2" id="KW-1185">Reference proteome</keyword>
<dbReference type="EMBL" id="CALSDN010000004">
    <property type="protein sequence ID" value="CAH6720587.1"/>
    <property type="molecule type" value="Genomic_DNA"/>
</dbReference>
<protein>
    <submittedName>
        <fullName evidence="1">Uncharacterized protein</fullName>
    </submittedName>
</protein>
<evidence type="ECO:0000313" key="1">
    <source>
        <dbReference type="EMBL" id="CAH6720587.1"/>
    </source>
</evidence>
<dbReference type="Proteomes" id="UP001152531">
    <property type="component" value="Unassembled WGS sequence"/>
</dbReference>
<organism evidence="1 2">
    <name type="scientific">[Candida] jaroonii</name>
    <dbReference type="NCBI Taxonomy" id="467808"/>
    <lineage>
        <taxon>Eukaryota</taxon>
        <taxon>Fungi</taxon>
        <taxon>Dikarya</taxon>
        <taxon>Ascomycota</taxon>
        <taxon>Saccharomycotina</taxon>
        <taxon>Pichiomycetes</taxon>
        <taxon>Debaryomycetaceae</taxon>
        <taxon>Yamadazyma</taxon>
    </lineage>
</organism>
<comment type="caution">
    <text evidence="1">The sequence shown here is derived from an EMBL/GenBank/DDBJ whole genome shotgun (WGS) entry which is preliminary data.</text>
</comment>